<accession>A0ACA9KSE2</accession>
<evidence type="ECO:0000313" key="1">
    <source>
        <dbReference type="EMBL" id="CAG8490800.1"/>
    </source>
</evidence>
<evidence type="ECO:0000313" key="2">
    <source>
        <dbReference type="Proteomes" id="UP000789920"/>
    </source>
</evidence>
<gene>
    <name evidence="1" type="ORF">RPERSI_LOCUS1379</name>
</gene>
<protein>
    <submittedName>
        <fullName evidence="1">29631_t:CDS:1</fullName>
    </submittedName>
</protein>
<organism evidence="1 2">
    <name type="scientific">Racocetra persica</name>
    <dbReference type="NCBI Taxonomy" id="160502"/>
    <lineage>
        <taxon>Eukaryota</taxon>
        <taxon>Fungi</taxon>
        <taxon>Fungi incertae sedis</taxon>
        <taxon>Mucoromycota</taxon>
        <taxon>Glomeromycotina</taxon>
        <taxon>Glomeromycetes</taxon>
        <taxon>Diversisporales</taxon>
        <taxon>Gigasporaceae</taxon>
        <taxon>Racocetra</taxon>
    </lineage>
</organism>
<proteinExistence type="predicted"/>
<keyword evidence="2" id="KW-1185">Reference proteome</keyword>
<dbReference type="Proteomes" id="UP000789920">
    <property type="component" value="Unassembled WGS sequence"/>
</dbReference>
<comment type="caution">
    <text evidence="1">The sequence shown here is derived from an EMBL/GenBank/DDBJ whole genome shotgun (WGS) entry which is preliminary data.</text>
</comment>
<name>A0ACA9KSE2_9GLOM</name>
<dbReference type="EMBL" id="CAJVQC010001257">
    <property type="protein sequence ID" value="CAG8490800.1"/>
    <property type="molecule type" value="Genomic_DNA"/>
</dbReference>
<sequence length="64" mass="7714">MNQLNSNIDVNSYEIKECLYCRVLKLIDEFMRVYDTKKDPFASYNYCSEQRNKTQQVKVQLIKI</sequence>
<reference evidence="1" key="1">
    <citation type="submission" date="2021-06" db="EMBL/GenBank/DDBJ databases">
        <authorList>
            <person name="Kallberg Y."/>
            <person name="Tangrot J."/>
            <person name="Rosling A."/>
        </authorList>
    </citation>
    <scope>NUCLEOTIDE SEQUENCE</scope>
    <source>
        <strain evidence="1">MA461A</strain>
    </source>
</reference>